<dbReference type="InterPro" id="IPR023546">
    <property type="entry name" value="MGMT"/>
</dbReference>
<comment type="catalytic activity">
    <reaction evidence="1 8">
        <text>a 4-O-methyl-thymidine in DNA + L-cysteinyl-[protein] = a thymidine in DNA + S-methyl-L-cysteinyl-[protein]</text>
        <dbReference type="Rhea" id="RHEA:53428"/>
        <dbReference type="Rhea" id="RHEA-COMP:10131"/>
        <dbReference type="Rhea" id="RHEA-COMP:10132"/>
        <dbReference type="Rhea" id="RHEA-COMP:13555"/>
        <dbReference type="Rhea" id="RHEA-COMP:13556"/>
        <dbReference type="ChEBI" id="CHEBI:29950"/>
        <dbReference type="ChEBI" id="CHEBI:82612"/>
        <dbReference type="ChEBI" id="CHEBI:137386"/>
        <dbReference type="ChEBI" id="CHEBI:137387"/>
        <dbReference type="EC" id="2.1.1.63"/>
    </reaction>
</comment>
<gene>
    <name evidence="11" type="primary">ogt</name>
    <name evidence="11" type="ORF">TUM4438_27360</name>
</gene>
<evidence type="ECO:0000256" key="3">
    <source>
        <dbReference type="ARBA" id="ARBA00022603"/>
    </source>
</evidence>
<evidence type="ECO:0000259" key="10">
    <source>
        <dbReference type="Pfam" id="PF02870"/>
    </source>
</evidence>
<keyword evidence="5 8" id="KW-0227">DNA damage</keyword>
<evidence type="ECO:0000313" key="11">
    <source>
        <dbReference type="EMBL" id="GIU47670.1"/>
    </source>
</evidence>
<sequence length="191" mass="21343">MGELFNFSFVELVMNKFSLPMAKLNFESDYGFISICANADGITHLNFIPQTDDEWLSREIDSQVLQQNKLNTATEQQQAHTHLLQAKQQLLEYFDGKRQYFDVALAPKGTEFQQQVWQALTEIDFGQSCSYGDIANKVNRPKAVRAVGTANGANPIAILVPCHRVIGKNGTLTGYAYGLALKQKLLKLEGL</sequence>
<dbReference type="CDD" id="cd06445">
    <property type="entry name" value="ATase"/>
    <property type="match status" value="1"/>
</dbReference>
<proteinExistence type="inferred from homology"/>
<comment type="subcellular location">
    <subcellularLocation>
        <location evidence="8">Cytoplasm</location>
    </subcellularLocation>
</comment>
<evidence type="ECO:0000256" key="8">
    <source>
        <dbReference type="HAMAP-Rule" id="MF_00772"/>
    </source>
</evidence>
<feature type="domain" description="Methylated-DNA-[protein]-cysteine S-methyltransferase DNA binding" evidence="9">
    <location>
        <begin position="111"/>
        <end position="190"/>
    </location>
</feature>
<keyword evidence="2 8" id="KW-0963">Cytoplasm</keyword>
<comment type="function">
    <text evidence="8">Involved in the cellular defense against the biological effects of O6-methylguanine (O6-MeG) and O4-methylthymine (O4-MeT) in DNA. Repairs the methylated nucleobase in DNA by stoichiometrically transferring the methyl group to a cysteine residue in the enzyme. This is a suicide reaction: the enzyme is irreversibly inactivated.</text>
</comment>
<keyword evidence="6 8" id="KW-0234">DNA repair</keyword>
<keyword evidence="12" id="KW-1185">Reference proteome</keyword>
<dbReference type="PANTHER" id="PTHR10815">
    <property type="entry name" value="METHYLATED-DNA--PROTEIN-CYSTEINE METHYLTRANSFERASE"/>
    <property type="match status" value="1"/>
</dbReference>
<dbReference type="EC" id="2.1.1.63" evidence="8"/>
<dbReference type="Gene3D" id="3.30.160.70">
    <property type="entry name" value="Methylated DNA-protein cysteine methyltransferase domain"/>
    <property type="match status" value="1"/>
</dbReference>
<dbReference type="GO" id="GO:0008168">
    <property type="term" value="F:methyltransferase activity"/>
    <property type="evidence" value="ECO:0007669"/>
    <property type="project" value="UniProtKB-KW"/>
</dbReference>
<evidence type="ECO:0000259" key="9">
    <source>
        <dbReference type="Pfam" id="PF01035"/>
    </source>
</evidence>
<dbReference type="InterPro" id="IPR036217">
    <property type="entry name" value="MethylDNA_cys_MeTrfase_DNAb"/>
</dbReference>
<accession>A0ABQ4PJ94</accession>
<evidence type="ECO:0000313" key="12">
    <source>
        <dbReference type="Proteomes" id="UP000887104"/>
    </source>
</evidence>
<comment type="catalytic activity">
    <reaction evidence="7 8">
        <text>a 6-O-methyl-2'-deoxyguanosine in DNA + L-cysteinyl-[protein] = S-methyl-L-cysteinyl-[protein] + a 2'-deoxyguanosine in DNA</text>
        <dbReference type="Rhea" id="RHEA:24000"/>
        <dbReference type="Rhea" id="RHEA-COMP:10131"/>
        <dbReference type="Rhea" id="RHEA-COMP:10132"/>
        <dbReference type="Rhea" id="RHEA-COMP:11367"/>
        <dbReference type="Rhea" id="RHEA-COMP:11368"/>
        <dbReference type="ChEBI" id="CHEBI:29950"/>
        <dbReference type="ChEBI" id="CHEBI:82612"/>
        <dbReference type="ChEBI" id="CHEBI:85445"/>
        <dbReference type="ChEBI" id="CHEBI:85448"/>
        <dbReference type="EC" id="2.1.1.63"/>
    </reaction>
</comment>
<feature type="domain" description="Methylguanine DNA methyltransferase ribonuclease-like" evidence="10">
    <location>
        <begin position="27"/>
        <end position="106"/>
    </location>
</feature>
<evidence type="ECO:0000256" key="2">
    <source>
        <dbReference type="ARBA" id="ARBA00022490"/>
    </source>
</evidence>
<dbReference type="InterPro" id="IPR001497">
    <property type="entry name" value="MethylDNA_cys_MeTrfase_AS"/>
</dbReference>
<evidence type="ECO:0000256" key="5">
    <source>
        <dbReference type="ARBA" id="ARBA00022763"/>
    </source>
</evidence>
<protein>
    <recommendedName>
        <fullName evidence="8">Methylated-DNA--protein-cysteine methyltransferase</fullName>
        <ecNumber evidence="8">2.1.1.63</ecNumber>
    </recommendedName>
    <alternativeName>
        <fullName evidence="8">6-O-methylguanine-DNA methyltransferase</fullName>
        <shortName evidence="8">MGMT</shortName>
    </alternativeName>
    <alternativeName>
        <fullName evidence="8">O-6-methylguanine-DNA-alkyltransferase</fullName>
    </alternativeName>
</protein>
<comment type="miscellaneous">
    <text evidence="8">This enzyme catalyzes only one turnover and therefore is not strictly catalytic. According to one definition, an enzyme is a biocatalyst that acts repeatedly and over many reaction cycles.</text>
</comment>
<evidence type="ECO:0000256" key="1">
    <source>
        <dbReference type="ARBA" id="ARBA00001286"/>
    </source>
</evidence>
<dbReference type="Pfam" id="PF02870">
    <property type="entry name" value="Methyltransf_1N"/>
    <property type="match status" value="1"/>
</dbReference>
<dbReference type="PANTHER" id="PTHR10815:SF5">
    <property type="entry name" value="METHYLATED-DNA--PROTEIN-CYSTEINE METHYLTRANSFERASE"/>
    <property type="match status" value="1"/>
</dbReference>
<organism evidence="11 12">
    <name type="scientific">Shewanella sairae</name>
    <dbReference type="NCBI Taxonomy" id="190310"/>
    <lineage>
        <taxon>Bacteria</taxon>
        <taxon>Pseudomonadati</taxon>
        <taxon>Pseudomonadota</taxon>
        <taxon>Gammaproteobacteria</taxon>
        <taxon>Alteromonadales</taxon>
        <taxon>Shewanellaceae</taxon>
        <taxon>Shewanella</taxon>
    </lineage>
</organism>
<dbReference type="HAMAP" id="MF_00772">
    <property type="entry name" value="OGT"/>
    <property type="match status" value="1"/>
</dbReference>
<keyword evidence="4 8" id="KW-0808">Transferase</keyword>
<comment type="similarity">
    <text evidence="8">Belongs to the MGMT family.</text>
</comment>
<dbReference type="Pfam" id="PF01035">
    <property type="entry name" value="DNA_binding_1"/>
    <property type="match status" value="1"/>
</dbReference>
<dbReference type="InterPro" id="IPR036631">
    <property type="entry name" value="MGMT_N_sf"/>
</dbReference>
<feature type="active site" description="Nucleophile; methyl group acceptor" evidence="8">
    <location>
        <position position="162"/>
    </location>
</feature>
<dbReference type="InterPro" id="IPR014048">
    <property type="entry name" value="MethylDNA_cys_MeTrfase_DNA-bd"/>
</dbReference>
<evidence type="ECO:0000256" key="6">
    <source>
        <dbReference type="ARBA" id="ARBA00023204"/>
    </source>
</evidence>
<name>A0ABQ4PJ94_9GAMM</name>
<evidence type="ECO:0000256" key="7">
    <source>
        <dbReference type="ARBA" id="ARBA00049348"/>
    </source>
</evidence>
<comment type="caution">
    <text evidence="11">The sequence shown here is derived from an EMBL/GenBank/DDBJ whole genome shotgun (WGS) entry which is preliminary data.</text>
</comment>
<dbReference type="Proteomes" id="UP000887104">
    <property type="component" value="Unassembled WGS sequence"/>
</dbReference>
<dbReference type="InterPro" id="IPR008332">
    <property type="entry name" value="MethylG_MeTrfase_N"/>
</dbReference>
<dbReference type="NCBIfam" id="TIGR00589">
    <property type="entry name" value="ogt"/>
    <property type="match status" value="1"/>
</dbReference>
<dbReference type="InterPro" id="IPR036388">
    <property type="entry name" value="WH-like_DNA-bd_sf"/>
</dbReference>
<dbReference type="SUPFAM" id="SSF53155">
    <property type="entry name" value="Methylated DNA-protein cysteine methyltransferase domain"/>
    <property type="match status" value="1"/>
</dbReference>
<evidence type="ECO:0000256" key="4">
    <source>
        <dbReference type="ARBA" id="ARBA00022679"/>
    </source>
</evidence>
<dbReference type="PROSITE" id="PS00374">
    <property type="entry name" value="MGMT"/>
    <property type="match status" value="1"/>
</dbReference>
<dbReference type="Gene3D" id="1.10.10.10">
    <property type="entry name" value="Winged helix-like DNA-binding domain superfamily/Winged helix DNA-binding domain"/>
    <property type="match status" value="1"/>
</dbReference>
<dbReference type="GO" id="GO:0032259">
    <property type="term" value="P:methylation"/>
    <property type="evidence" value="ECO:0007669"/>
    <property type="project" value="UniProtKB-KW"/>
</dbReference>
<dbReference type="SUPFAM" id="SSF46767">
    <property type="entry name" value="Methylated DNA-protein cysteine methyltransferase, C-terminal domain"/>
    <property type="match status" value="1"/>
</dbReference>
<reference evidence="11" key="1">
    <citation type="submission" date="2021-05" db="EMBL/GenBank/DDBJ databases">
        <title>Molecular characterization for Shewanella algae harboring chromosomal blaOXA-55-like strains isolated from clinical and environment sample.</title>
        <authorList>
            <person name="Ohama Y."/>
            <person name="Aoki K."/>
            <person name="Harada S."/>
            <person name="Moriya K."/>
            <person name="Ishii Y."/>
            <person name="Tateda K."/>
        </authorList>
    </citation>
    <scope>NUCLEOTIDE SEQUENCE</scope>
    <source>
        <strain evidence="11">JCM 11563</strain>
    </source>
</reference>
<dbReference type="EMBL" id="BPEY01000050">
    <property type="protein sequence ID" value="GIU47670.1"/>
    <property type="molecule type" value="Genomic_DNA"/>
</dbReference>
<keyword evidence="3 8" id="KW-0489">Methyltransferase</keyword>